<dbReference type="Proteomes" id="UP000325081">
    <property type="component" value="Unassembled WGS sequence"/>
</dbReference>
<comment type="caution">
    <text evidence="1">The sequence shown here is derived from an EMBL/GenBank/DDBJ whole genome shotgun (WGS) entry which is preliminary data.</text>
</comment>
<evidence type="ECO:0000313" key="2">
    <source>
        <dbReference type="Proteomes" id="UP000325081"/>
    </source>
</evidence>
<sequence>MLNAGDLVGEGAQRWRSELPLTVENRPNLSQAAVEGDVKARAVEMRTPDLSYRKNTRLKNFRRDRRCGDGVSVEAVIGEQMAVTDEMDEHRRLLFLLAMRRRRVVRRWEDFTVYVCVFLCADADGHPFAAAGARYRQPPSRCLSTIRQPYTTRRHLLQSATRRSPQNSRR</sequence>
<evidence type="ECO:0000313" key="1">
    <source>
        <dbReference type="EMBL" id="GER26118.1"/>
    </source>
</evidence>
<proteinExistence type="predicted"/>
<reference evidence="2" key="1">
    <citation type="journal article" date="2019" name="Curr. Biol.">
        <title>Genome Sequence of Striga asiatica Provides Insight into the Evolution of Plant Parasitism.</title>
        <authorList>
            <person name="Yoshida S."/>
            <person name="Kim S."/>
            <person name="Wafula E.K."/>
            <person name="Tanskanen J."/>
            <person name="Kim Y.M."/>
            <person name="Honaas L."/>
            <person name="Yang Z."/>
            <person name="Spallek T."/>
            <person name="Conn C.E."/>
            <person name="Ichihashi Y."/>
            <person name="Cheong K."/>
            <person name="Cui S."/>
            <person name="Der J.P."/>
            <person name="Gundlach H."/>
            <person name="Jiao Y."/>
            <person name="Hori C."/>
            <person name="Ishida J.K."/>
            <person name="Kasahara H."/>
            <person name="Kiba T."/>
            <person name="Kim M.S."/>
            <person name="Koo N."/>
            <person name="Laohavisit A."/>
            <person name="Lee Y.H."/>
            <person name="Lumba S."/>
            <person name="McCourt P."/>
            <person name="Mortimer J.C."/>
            <person name="Mutuku J.M."/>
            <person name="Nomura T."/>
            <person name="Sasaki-Sekimoto Y."/>
            <person name="Seto Y."/>
            <person name="Wang Y."/>
            <person name="Wakatake T."/>
            <person name="Sakakibara H."/>
            <person name="Demura T."/>
            <person name="Yamaguchi S."/>
            <person name="Yoneyama K."/>
            <person name="Manabe R.I."/>
            <person name="Nelson D.C."/>
            <person name="Schulman A.H."/>
            <person name="Timko M.P."/>
            <person name="dePamphilis C.W."/>
            <person name="Choi D."/>
            <person name="Shirasu K."/>
        </authorList>
    </citation>
    <scope>NUCLEOTIDE SEQUENCE [LARGE SCALE GENOMIC DNA]</scope>
    <source>
        <strain evidence="2">cv. UVA1</strain>
    </source>
</reference>
<dbReference type="AlphaFoldDB" id="A0A5A7P0W3"/>
<accession>A0A5A7P0W3</accession>
<name>A0A5A7P0W3_STRAF</name>
<organism evidence="1 2">
    <name type="scientific">Striga asiatica</name>
    <name type="common">Asiatic witchweed</name>
    <name type="synonym">Buchnera asiatica</name>
    <dbReference type="NCBI Taxonomy" id="4170"/>
    <lineage>
        <taxon>Eukaryota</taxon>
        <taxon>Viridiplantae</taxon>
        <taxon>Streptophyta</taxon>
        <taxon>Embryophyta</taxon>
        <taxon>Tracheophyta</taxon>
        <taxon>Spermatophyta</taxon>
        <taxon>Magnoliopsida</taxon>
        <taxon>eudicotyledons</taxon>
        <taxon>Gunneridae</taxon>
        <taxon>Pentapetalae</taxon>
        <taxon>asterids</taxon>
        <taxon>lamiids</taxon>
        <taxon>Lamiales</taxon>
        <taxon>Orobanchaceae</taxon>
        <taxon>Buchnereae</taxon>
        <taxon>Striga</taxon>
    </lineage>
</organism>
<keyword evidence="2" id="KW-1185">Reference proteome</keyword>
<protein>
    <submittedName>
        <fullName evidence="1">Bone morphogenetic protein 10</fullName>
    </submittedName>
</protein>
<dbReference type="EMBL" id="BKCP01000780">
    <property type="protein sequence ID" value="GER26118.1"/>
    <property type="molecule type" value="Genomic_DNA"/>
</dbReference>
<gene>
    <name evidence="1" type="ORF">STAS_01748</name>
</gene>